<dbReference type="SUPFAM" id="SSF57667">
    <property type="entry name" value="beta-beta-alpha zinc fingers"/>
    <property type="match status" value="4"/>
</dbReference>
<feature type="region of interest" description="Disordered" evidence="6">
    <location>
        <begin position="1"/>
        <end position="61"/>
    </location>
</feature>
<evidence type="ECO:0000256" key="7">
    <source>
        <dbReference type="SAM" id="Phobius"/>
    </source>
</evidence>
<dbReference type="GO" id="GO:0000977">
    <property type="term" value="F:RNA polymerase II transcription regulatory region sequence-specific DNA binding"/>
    <property type="evidence" value="ECO:0007669"/>
    <property type="project" value="TreeGrafter"/>
</dbReference>
<feature type="domain" description="C2H2-type" evidence="8">
    <location>
        <begin position="132"/>
        <end position="159"/>
    </location>
</feature>
<dbReference type="InterPro" id="IPR050717">
    <property type="entry name" value="C2H2-ZF_Transcription_Reg"/>
</dbReference>
<reference evidence="9" key="2">
    <citation type="submission" date="2025-09" db="UniProtKB">
        <authorList>
            <consortium name="Ensembl"/>
        </authorList>
    </citation>
    <scope>IDENTIFICATION</scope>
</reference>
<keyword evidence="4" id="KW-0862">Zinc</keyword>
<dbReference type="PANTHER" id="PTHR14196:SF12">
    <property type="entry name" value="ZINC FINGER PROTEIN 208-LIKE"/>
    <property type="match status" value="1"/>
</dbReference>
<evidence type="ECO:0000256" key="6">
    <source>
        <dbReference type="SAM" id="MobiDB-lite"/>
    </source>
</evidence>
<evidence type="ECO:0000256" key="4">
    <source>
        <dbReference type="ARBA" id="ARBA00022833"/>
    </source>
</evidence>
<evidence type="ECO:0000256" key="2">
    <source>
        <dbReference type="ARBA" id="ARBA00022737"/>
    </source>
</evidence>
<keyword evidence="7" id="KW-1133">Transmembrane helix</keyword>
<feature type="domain" description="C2H2-type" evidence="8">
    <location>
        <begin position="76"/>
        <end position="103"/>
    </location>
</feature>
<accession>A0A8U8B967</accession>
<protein>
    <recommendedName>
        <fullName evidence="8">C2H2-type domain-containing protein</fullName>
    </recommendedName>
</protein>
<organism evidence="9 10">
    <name type="scientific">Geospiza parvula</name>
    <name type="common">Small tree-finch</name>
    <name type="synonym">Camarhynchus parvulus</name>
    <dbReference type="NCBI Taxonomy" id="87175"/>
    <lineage>
        <taxon>Eukaryota</taxon>
        <taxon>Metazoa</taxon>
        <taxon>Chordata</taxon>
        <taxon>Craniata</taxon>
        <taxon>Vertebrata</taxon>
        <taxon>Euteleostomi</taxon>
        <taxon>Archelosauria</taxon>
        <taxon>Archosauria</taxon>
        <taxon>Dinosauria</taxon>
        <taxon>Saurischia</taxon>
        <taxon>Theropoda</taxon>
        <taxon>Coelurosauria</taxon>
        <taxon>Aves</taxon>
        <taxon>Neognathae</taxon>
        <taxon>Neoaves</taxon>
        <taxon>Telluraves</taxon>
        <taxon>Australaves</taxon>
        <taxon>Passeriformes</taxon>
        <taxon>Thraupidae</taxon>
        <taxon>Camarhynchus</taxon>
    </lineage>
</organism>
<feature type="domain" description="C2H2-type" evidence="8">
    <location>
        <begin position="244"/>
        <end position="266"/>
    </location>
</feature>
<feature type="domain" description="C2H2-type" evidence="8">
    <location>
        <begin position="54"/>
        <end position="75"/>
    </location>
</feature>
<dbReference type="SMART" id="SM00355">
    <property type="entry name" value="ZnF_C2H2"/>
    <property type="match status" value="7"/>
</dbReference>
<keyword evidence="1" id="KW-0479">Metal-binding</keyword>
<feature type="transmembrane region" description="Helical" evidence="7">
    <location>
        <begin position="336"/>
        <end position="357"/>
    </location>
</feature>
<dbReference type="Ensembl" id="ENSCPVT00000028073.1">
    <property type="protein sequence ID" value="ENSCPVP00000025915.1"/>
    <property type="gene ID" value="ENSCPVG00000017248.1"/>
</dbReference>
<evidence type="ECO:0000259" key="8">
    <source>
        <dbReference type="PROSITE" id="PS50157"/>
    </source>
</evidence>
<proteinExistence type="predicted"/>
<evidence type="ECO:0000313" key="9">
    <source>
        <dbReference type="Ensembl" id="ENSCPVP00000025915.1"/>
    </source>
</evidence>
<evidence type="ECO:0000256" key="5">
    <source>
        <dbReference type="PROSITE-ProRule" id="PRU00042"/>
    </source>
</evidence>
<feature type="domain" description="C2H2-type" evidence="8">
    <location>
        <begin position="160"/>
        <end position="187"/>
    </location>
</feature>
<dbReference type="AlphaFoldDB" id="A0A8U8B967"/>
<keyword evidence="7" id="KW-0472">Membrane</keyword>
<feature type="compositionally biased region" description="Polar residues" evidence="6">
    <location>
        <begin position="7"/>
        <end position="32"/>
    </location>
</feature>
<dbReference type="PROSITE" id="PS50157">
    <property type="entry name" value="ZINC_FINGER_C2H2_2"/>
    <property type="match status" value="8"/>
</dbReference>
<feature type="compositionally biased region" description="Low complexity" evidence="6">
    <location>
        <begin position="50"/>
        <end position="61"/>
    </location>
</feature>
<evidence type="ECO:0000313" key="10">
    <source>
        <dbReference type="Proteomes" id="UP000694382"/>
    </source>
</evidence>
<evidence type="ECO:0000256" key="1">
    <source>
        <dbReference type="ARBA" id="ARBA00022723"/>
    </source>
</evidence>
<dbReference type="PROSITE" id="PS00028">
    <property type="entry name" value="ZINC_FINGER_C2H2_1"/>
    <property type="match status" value="7"/>
</dbReference>
<dbReference type="GO" id="GO:0001227">
    <property type="term" value="F:DNA-binding transcription repressor activity, RNA polymerase II-specific"/>
    <property type="evidence" value="ECO:0007669"/>
    <property type="project" value="UniProtKB-ARBA"/>
</dbReference>
<dbReference type="GO" id="GO:0008270">
    <property type="term" value="F:zinc ion binding"/>
    <property type="evidence" value="ECO:0007669"/>
    <property type="project" value="UniProtKB-KW"/>
</dbReference>
<sequence length="530" mass="59119">MDRITFITPTGLQDSKVQNSNGEENPQTSHSRIGSKPSPGSSEEERPTLSQEGGQSFSQSSELVVHGRLHDGEKPHKCLECGKSFRHSSALIRHQMIHTREWPYECGECGKGFSCSSVFVIHKCIHTGERPYECPQCGKRFWTSSSLLQHQQIHTKERPFHCPECGKGFNRKYTLVTHRRIHTGERPYECPICGKRFQTSSNLRLHERIHTDERPFRCPDCLKGFKHKFSLIRHQRIHTGERPYECPTCGRSFTQSSDLTRHQRSHRWGSLRSFQTNMRVWPWPCHYIHSHLRPLPGAGNGLSLSLPEEKGVLSRKGTLWPGRPSELCCSFPCKQFYLSLLLSILFLFHLFLISLLFPINCSYPSPGSLPFCAFHGRRGGQRGQRGFKRGGNWGIPFLKPGPWKPKHPSWCQPLAAMARALGSGSLAGAVGTSSLWCPGTGVEGTAAAESGQAQLGCQEKVFAQRLLGPCPGSPRGRVPAPGLSELQQLWTALPGPGWHCWAVLCRASSWTGGILMGPSQLSQFCASGIP</sequence>
<dbReference type="InterPro" id="IPR013087">
    <property type="entry name" value="Znf_C2H2_type"/>
</dbReference>
<keyword evidence="10" id="KW-1185">Reference proteome</keyword>
<feature type="domain" description="C2H2-type" evidence="8">
    <location>
        <begin position="104"/>
        <end position="131"/>
    </location>
</feature>
<dbReference type="Proteomes" id="UP000694382">
    <property type="component" value="Unassembled WGS sequence"/>
</dbReference>
<reference evidence="9" key="1">
    <citation type="submission" date="2025-08" db="UniProtKB">
        <authorList>
            <consortium name="Ensembl"/>
        </authorList>
    </citation>
    <scope>IDENTIFICATION</scope>
</reference>
<feature type="domain" description="C2H2-type" evidence="8">
    <location>
        <begin position="188"/>
        <end position="215"/>
    </location>
</feature>
<keyword evidence="2" id="KW-0677">Repeat</keyword>
<dbReference type="InterPro" id="IPR036236">
    <property type="entry name" value="Znf_C2H2_sf"/>
</dbReference>
<name>A0A8U8B967_GEOPR</name>
<keyword evidence="7" id="KW-0812">Transmembrane</keyword>
<dbReference type="Gene3D" id="3.30.160.60">
    <property type="entry name" value="Classic Zinc Finger"/>
    <property type="match status" value="8"/>
</dbReference>
<dbReference type="Pfam" id="PF00096">
    <property type="entry name" value="zf-C2H2"/>
    <property type="match status" value="6"/>
</dbReference>
<keyword evidence="3 5" id="KW-0863">Zinc-finger</keyword>
<feature type="domain" description="C2H2-type" evidence="8">
    <location>
        <begin position="216"/>
        <end position="243"/>
    </location>
</feature>
<evidence type="ECO:0000256" key="3">
    <source>
        <dbReference type="ARBA" id="ARBA00022771"/>
    </source>
</evidence>
<dbReference type="GO" id="GO:0005654">
    <property type="term" value="C:nucleoplasm"/>
    <property type="evidence" value="ECO:0007669"/>
    <property type="project" value="UniProtKB-ARBA"/>
</dbReference>
<dbReference type="PANTHER" id="PTHR14196">
    <property type="entry name" value="ODD-SKIPPED - RELATED"/>
    <property type="match status" value="1"/>
</dbReference>